<keyword evidence="8" id="KW-1278">Translocase</keyword>
<evidence type="ECO:0000256" key="5">
    <source>
        <dbReference type="ARBA" id="ARBA00022737"/>
    </source>
</evidence>
<dbReference type="PROSITE" id="PS50893">
    <property type="entry name" value="ABC_TRANSPORTER_2"/>
    <property type="match status" value="2"/>
</dbReference>
<sequence length="500" mass="55036">MQKILLETKDLSKHFGAVKAVDGLTIQLSSGRVHTILGENGCGKSTTLKMLAGVHFPTRGQILRNGREVNFKSPMNSRESGIAIIFQELSLCNNLTVAENIYANNEPQTRGIIDDSKMIENAKALLEKYKIPISPTIKVSALSMAQRQLVEIAKGLSYFSEVVIFDEPSSSLSDSEVEILFRIIAELKSDGKAVVYVSHKMAEIMRISDDITVMRDGQYIDTVEKEQTDIDSLITMMVGREMDDIYPDKIDELQPLGEPVLKVRTLTNPAYFQEVSFDLHAGEVVGFFGLVGSGRSDVMNALFGMLPYQGSIEVKGKSLNISSPSVAISHGIAFVTENRKEEGLVLEHSVHINCNLASFEDVATAGIRNPSEELRITKGSIKKMNIKVHDEHQSVGSLSGGNQQKVVLAKWLEKKPDILILDEPTRGVDVGAKFEIYSIIRDLTATGTAVILVSSELPEALNMSDRLFVMRNKRIVKELSTKGLSQDKVMVYATGVDSND</sequence>
<dbReference type="Pfam" id="PF00005">
    <property type="entry name" value="ABC_tran"/>
    <property type="match status" value="2"/>
</dbReference>
<keyword evidence="5" id="KW-0677">Repeat</keyword>
<protein>
    <submittedName>
        <fullName evidence="11">D-ribose transporter ATP-binding protein</fullName>
    </submittedName>
</protein>
<dbReference type="GO" id="GO:0005886">
    <property type="term" value="C:plasma membrane"/>
    <property type="evidence" value="ECO:0007669"/>
    <property type="project" value="UniProtKB-SubCell"/>
</dbReference>
<feature type="domain" description="ABC transporter" evidence="10">
    <location>
        <begin position="255"/>
        <end position="497"/>
    </location>
</feature>
<evidence type="ECO:0000256" key="3">
    <source>
        <dbReference type="ARBA" id="ARBA00022475"/>
    </source>
</evidence>
<comment type="caution">
    <text evidence="11">The sequence shown here is derived from an EMBL/GenBank/DDBJ whole genome shotgun (WGS) entry which is preliminary data.</text>
</comment>
<dbReference type="SMART" id="SM00382">
    <property type="entry name" value="AAA"/>
    <property type="match status" value="2"/>
</dbReference>
<keyword evidence="7 11" id="KW-0067">ATP-binding</keyword>
<dbReference type="InterPro" id="IPR003593">
    <property type="entry name" value="AAA+_ATPase"/>
</dbReference>
<keyword evidence="2" id="KW-0813">Transport</keyword>
<gene>
    <name evidence="11" type="ORF">GCM10007932_16640</name>
</gene>
<dbReference type="FunFam" id="3.40.50.300:FF:000127">
    <property type="entry name" value="Ribose import ATP-binding protein RbsA"/>
    <property type="match status" value="1"/>
</dbReference>
<keyword evidence="12" id="KW-1185">Reference proteome</keyword>
<evidence type="ECO:0000313" key="12">
    <source>
        <dbReference type="Proteomes" id="UP001156690"/>
    </source>
</evidence>
<dbReference type="EMBL" id="BSNX01000013">
    <property type="protein sequence ID" value="GLQ72304.1"/>
    <property type="molecule type" value="Genomic_DNA"/>
</dbReference>
<proteinExistence type="predicted"/>
<evidence type="ECO:0000256" key="7">
    <source>
        <dbReference type="ARBA" id="ARBA00022840"/>
    </source>
</evidence>
<evidence type="ECO:0000313" key="11">
    <source>
        <dbReference type="EMBL" id="GLQ72304.1"/>
    </source>
</evidence>
<name>A0AAV5NPM7_9VIBR</name>
<dbReference type="InterPro" id="IPR003439">
    <property type="entry name" value="ABC_transporter-like_ATP-bd"/>
</dbReference>
<dbReference type="RefSeq" id="WP_126608244.1">
    <property type="nucleotide sequence ID" value="NZ_AP025145.1"/>
</dbReference>
<dbReference type="InterPro" id="IPR017871">
    <property type="entry name" value="ABC_transporter-like_CS"/>
</dbReference>
<reference evidence="12" key="1">
    <citation type="journal article" date="2019" name="Int. J. Syst. Evol. Microbiol.">
        <title>The Global Catalogue of Microorganisms (GCM) 10K type strain sequencing project: providing services to taxonomists for standard genome sequencing and annotation.</title>
        <authorList>
            <consortium name="The Broad Institute Genomics Platform"/>
            <consortium name="The Broad Institute Genome Sequencing Center for Infectious Disease"/>
            <person name="Wu L."/>
            <person name="Ma J."/>
        </authorList>
    </citation>
    <scope>NUCLEOTIDE SEQUENCE [LARGE SCALE GENOMIC DNA]</scope>
    <source>
        <strain evidence="12">NBRC 15640</strain>
    </source>
</reference>
<dbReference type="GO" id="GO:0005524">
    <property type="term" value="F:ATP binding"/>
    <property type="evidence" value="ECO:0007669"/>
    <property type="project" value="UniProtKB-KW"/>
</dbReference>
<organism evidence="11 12">
    <name type="scientific">Vibrio penaeicida</name>
    <dbReference type="NCBI Taxonomy" id="104609"/>
    <lineage>
        <taxon>Bacteria</taxon>
        <taxon>Pseudomonadati</taxon>
        <taxon>Pseudomonadota</taxon>
        <taxon>Gammaproteobacteria</taxon>
        <taxon>Vibrionales</taxon>
        <taxon>Vibrionaceae</taxon>
        <taxon>Vibrio</taxon>
    </lineage>
</organism>
<dbReference type="InterPro" id="IPR050107">
    <property type="entry name" value="ABC_carbohydrate_import_ATPase"/>
</dbReference>
<keyword evidence="9" id="KW-0472">Membrane</keyword>
<dbReference type="SUPFAM" id="SSF52540">
    <property type="entry name" value="P-loop containing nucleoside triphosphate hydrolases"/>
    <property type="match status" value="2"/>
</dbReference>
<dbReference type="PROSITE" id="PS00211">
    <property type="entry name" value="ABC_TRANSPORTER_1"/>
    <property type="match status" value="1"/>
</dbReference>
<evidence type="ECO:0000256" key="6">
    <source>
        <dbReference type="ARBA" id="ARBA00022741"/>
    </source>
</evidence>
<dbReference type="AlphaFoldDB" id="A0AAV5NPM7"/>
<evidence type="ECO:0000259" key="10">
    <source>
        <dbReference type="PROSITE" id="PS50893"/>
    </source>
</evidence>
<evidence type="ECO:0000256" key="2">
    <source>
        <dbReference type="ARBA" id="ARBA00022448"/>
    </source>
</evidence>
<evidence type="ECO:0000256" key="9">
    <source>
        <dbReference type="ARBA" id="ARBA00023136"/>
    </source>
</evidence>
<dbReference type="Gene3D" id="3.40.50.300">
    <property type="entry name" value="P-loop containing nucleotide triphosphate hydrolases"/>
    <property type="match status" value="2"/>
</dbReference>
<keyword evidence="6" id="KW-0547">Nucleotide-binding</keyword>
<dbReference type="PANTHER" id="PTHR43790">
    <property type="entry name" value="CARBOHYDRATE TRANSPORT ATP-BINDING PROTEIN MG119-RELATED"/>
    <property type="match status" value="1"/>
</dbReference>
<dbReference type="CDD" id="cd03216">
    <property type="entry name" value="ABC_Carb_Monos_I"/>
    <property type="match status" value="1"/>
</dbReference>
<keyword evidence="3" id="KW-1003">Cell membrane</keyword>
<feature type="domain" description="ABC transporter" evidence="10">
    <location>
        <begin position="6"/>
        <end position="241"/>
    </location>
</feature>
<keyword evidence="4" id="KW-0762">Sugar transport</keyword>
<accession>A0AAV5NPM7</accession>
<dbReference type="PANTHER" id="PTHR43790:SF3">
    <property type="entry name" value="D-ALLOSE IMPORT ATP-BINDING PROTEIN ALSA-RELATED"/>
    <property type="match status" value="1"/>
</dbReference>
<dbReference type="CDD" id="cd03215">
    <property type="entry name" value="ABC_Carb_Monos_II"/>
    <property type="match status" value="1"/>
</dbReference>
<dbReference type="GO" id="GO:0016887">
    <property type="term" value="F:ATP hydrolysis activity"/>
    <property type="evidence" value="ECO:0007669"/>
    <property type="project" value="InterPro"/>
</dbReference>
<evidence type="ECO:0000256" key="8">
    <source>
        <dbReference type="ARBA" id="ARBA00022967"/>
    </source>
</evidence>
<dbReference type="Proteomes" id="UP001156690">
    <property type="component" value="Unassembled WGS sequence"/>
</dbReference>
<comment type="subcellular location">
    <subcellularLocation>
        <location evidence="1">Cell membrane</location>
        <topology evidence="1">Peripheral membrane protein</topology>
    </subcellularLocation>
</comment>
<evidence type="ECO:0000256" key="1">
    <source>
        <dbReference type="ARBA" id="ARBA00004202"/>
    </source>
</evidence>
<dbReference type="InterPro" id="IPR027417">
    <property type="entry name" value="P-loop_NTPase"/>
</dbReference>
<evidence type="ECO:0000256" key="4">
    <source>
        <dbReference type="ARBA" id="ARBA00022597"/>
    </source>
</evidence>